<feature type="compositionally biased region" description="Low complexity" evidence="1">
    <location>
        <begin position="1"/>
        <end position="15"/>
    </location>
</feature>
<dbReference type="EMBL" id="JBKBDD010000003">
    <property type="protein sequence ID" value="MFN6543508.1"/>
    <property type="molecule type" value="Genomic_DNA"/>
</dbReference>
<comment type="caution">
    <text evidence="2">The sequence shown here is derived from an EMBL/GenBank/DDBJ whole genome shotgun (WGS) entry which is preliminary data.</text>
</comment>
<keyword evidence="3" id="KW-1185">Reference proteome</keyword>
<evidence type="ECO:0000313" key="2">
    <source>
        <dbReference type="EMBL" id="MFN6543508.1"/>
    </source>
</evidence>
<gene>
    <name evidence="2" type="ORF">ACK4CT_09990</name>
</gene>
<protein>
    <submittedName>
        <fullName evidence="2">Uncharacterized protein</fullName>
    </submittedName>
</protein>
<feature type="compositionally biased region" description="Basic and acidic residues" evidence="1">
    <location>
        <begin position="186"/>
        <end position="195"/>
    </location>
</feature>
<name>A0ABW9L8F2_9MYCO</name>
<dbReference type="Proteomes" id="UP001635816">
    <property type="component" value="Unassembled WGS sequence"/>
</dbReference>
<organism evidence="2 3">
    <name type="scientific">Mycolicibacterium nivoides</name>
    <dbReference type="NCBI Taxonomy" id="2487344"/>
    <lineage>
        <taxon>Bacteria</taxon>
        <taxon>Bacillati</taxon>
        <taxon>Actinomycetota</taxon>
        <taxon>Actinomycetes</taxon>
        <taxon>Mycobacteriales</taxon>
        <taxon>Mycobacteriaceae</taxon>
        <taxon>Mycolicibacterium</taxon>
    </lineage>
</organism>
<evidence type="ECO:0000313" key="3">
    <source>
        <dbReference type="Proteomes" id="UP001635816"/>
    </source>
</evidence>
<proteinExistence type="predicted"/>
<sequence length="213" mass="22604">MGYAPDPAAQRAAQEAQDEAEAAIRRRLDAQATASLRPFERKLLGVLEDIRDAVQSPDPGPLLVTLAPDIEAEHRHRLLALLPEGSIVTGPNYPILDVRPLAGVPVTNITNLVDRDALDATVCRVCGLSELLDAAPDDLGEAITAAAEALVTAPGTTFRGRPMSEAERLAEVAIDAALKWVAIRDSKTPSDRAEVQDGAAGGDQYPPAEHPEQ</sequence>
<feature type="region of interest" description="Disordered" evidence="1">
    <location>
        <begin position="1"/>
        <end position="20"/>
    </location>
</feature>
<accession>A0ABW9L8F2</accession>
<evidence type="ECO:0000256" key="1">
    <source>
        <dbReference type="SAM" id="MobiDB-lite"/>
    </source>
</evidence>
<feature type="region of interest" description="Disordered" evidence="1">
    <location>
        <begin position="186"/>
        <end position="213"/>
    </location>
</feature>
<dbReference type="RefSeq" id="WP_409543067.1">
    <property type="nucleotide sequence ID" value="NZ_JBKBDD010000003.1"/>
</dbReference>
<reference evidence="2 3" key="1">
    <citation type="submission" date="2024-12" db="EMBL/GenBank/DDBJ databases">
        <title>The coexistence of Mycolicibacterium septicum and Mycolicibacterium nivoides in clinical samples.</title>
        <authorList>
            <person name="Wang C."/>
            <person name="Feng Y."/>
            <person name="Zong Z."/>
        </authorList>
    </citation>
    <scope>NUCLEOTIDE SEQUENCE [LARGE SCALE GENOMIC DNA]</scope>
    <source>
        <strain evidence="2 3">120309</strain>
    </source>
</reference>